<comment type="caution">
    <text evidence="2">The sequence shown here is derived from an EMBL/GenBank/DDBJ whole genome shotgun (WGS) entry which is preliminary data.</text>
</comment>
<feature type="transmembrane region" description="Helical" evidence="1">
    <location>
        <begin position="29"/>
        <end position="49"/>
    </location>
</feature>
<dbReference type="Pfam" id="PF03806">
    <property type="entry name" value="ABG_transport"/>
    <property type="match status" value="1"/>
</dbReference>
<evidence type="ECO:0000313" key="2">
    <source>
        <dbReference type="EMBL" id="MFC0267807.1"/>
    </source>
</evidence>
<dbReference type="EMBL" id="JBHLVX010000023">
    <property type="protein sequence ID" value="MFC0267807.1"/>
    <property type="molecule type" value="Genomic_DNA"/>
</dbReference>
<proteinExistence type="predicted"/>
<evidence type="ECO:0000313" key="3">
    <source>
        <dbReference type="Proteomes" id="UP001589814"/>
    </source>
</evidence>
<dbReference type="Proteomes" id="UP001589814">
    <property type="component" value="Unassembled WGS sequence"/>
</dbReference>
<keyword evidence="1" id="KW-1133">Transmembrane helix</keyword>
<feature type="transmembrane region" description="Helical" evidence="1">
    <location>
        <begin position="210"/>
        <end position="227"/>
    </location>
</feature>
<name>A0ABV6G456_9GAMM</name>
<keyword evidence="1" id="KW-0812">Transmembrane</keyword>
<dbReference type="RefSeq" id="WP_019951774.1">
    <property type="nucleotide sequence ID" value="NZ_JBHLVX010000023.1"/>
</dbReference>
<feature type="transmembrane region" description="Helical" evidence="1">
    <location>
        <begin position="247"/>
        <end position="268"/>
    </location>
</feature>
<dbReference type="PANTHER" id="PTHR30282:SF0">
    <property type="entry name" value="P-AMINOBENZOYL-GLUTAMATE TRANSPORT PROTEIN"/>
    <property type="match status" value="1"/>
</dbReference>
<feature type="transmembrane region" description="Helical" evidence="1">
    <location>
        <begin position="132"/>
        <end position="150"/>
    </location>
</feature>
<reference evidence="2 3" key="1">
    <citation type="submission" date="2024-09" db="EMBL/GenBank/DDBJ databases">
        <authorList>
            <person name="Sun Q."/>
            <person name="Mori K."/>
        </authorList>
    </citation>
    <scope>NUCLEOTIDE SEQUENCE [LARGE SCALE GENOMIC DNA]</scope>
    <source>
        <strain evidence="2 3">CCM 7415</strain>
    </source>
</reference>
<keyword evidence="1" id="KW-0472">Membrane</keyword>
<feature type="transmembrane region" description="Helical" evidence="1">
    <location>
        <begin position="170"/>
        <end position="189"/>
    </location>
</feature>
<keyword evidence="3" id="KW-1185">Reference proteome</keyword>
<gene>
    <name evidence="2" type="ORF">ACFFHW_07355</name>
</gene>
<dbReference type="PANTHER" id="PTHR30282">
    <property type="entry name" value="P-AMINOBENZOYL GLUTAMATE TRANSPORTER"/>
    <property type="match status" value="1"/>
</dbReference>
<evidence type="ECO:0000256" key="1">
    <source>
        <dbReference type="SAM" id="Phobius"/>
    </source>
</evidence>
<protein>
    <submittedName>
        <fullName evidence="2">AbgT family transporter</fullName>
    </submittedName>
</protein>
<organism evidence="2 3">
    <name type="scientific">Kushneria aurantia</name>
    <dbReference type="NCBI Taxonomy" id="504092"/>
    <lineage>
        <taxon>Bacteria</taxon>
        <taxon>Pseudomonadati</taxon>
        <taxon>Pseudomonadota</taxon>
        <taxon>Gammaproteobacteria</taxon>
        <taxon>Oceanospirillales</taxon>
        <taxon>Halomonadaceae</taxon>
        <taxon>Kushneria</taxon>
    </lineage>
</organism>
<dbReference type="InterPro" id="IPR004697">
    <property type="entry name" value="AbgT"/>
</dbReference>
<feature type="transmembrane region" description="Helical" evidence="1">
    <location>
        <begin position="81"/>
        <end position="103"/>
    </location>
</feature>
<accession>A0ABV6G456</accession>
<sequence>MSSVASDAGYVVLPPLGAMIFAALGRHPIAGLAAAFAGVSAGFSANLLLSATDVMLGELTIQAARTIDPDYADSINLAMNYYFIIVSTFFLAVIGTLVSQFVVEPRLGRYEGDYKGEESTTISADEKRGMKWAGVGFLVTLALMALLIVPPGAPLRGEGGAIVQSPFMDALAVVLLILFFVPGLVYGIVTGAIKSDRDVANELSETMAGMGMFIMLAFTAGQFVAWFSQSNLGTFMAVYGADLLEAISLGGIPLLILFVLIVWMLLGLPLGPGSQIYYGG</sequence>